<evidence type="ECO:0000313" key="1">
    <source>
        <dbReference type="EMBL" id="KXT52743.1"/>
    </source>
</evidence>
<accession>A0A139LN03</accession>
<evidence type="ECO:0000313" key="2">
    <source>
        <dbReference type="Proteomes" id="UP000070319"/>
    </source>
</evidence>
<organism evidence="1">
    <name type="scientific">Bacteroides intestinalis</name>
    <dbReference type="NCBI Taxonomy" id="329854"/>
    <lineage>
        <taxon>Bacteria</taxon>
        <taxon>Pseudomonadati</taxon>
        <taxon>Bacteroidota</taxon>
        <taxon>Bacteroidia</taxon>
        <taxon>Bacteroidales</taxon>
        <taxon>Bacteroidaceae</taxon>
        <taxon>Bacteroides</taxon>
    </lineage>
</organism>
<dbReference type="EMBL" id="LTDF01000064">
    <property type="protein sequence ID" value="KXT52743.1"/>
    <property type="molecule type" value="Genomic_DNA"/>
</dbReference>
<reference evidence="1 2" key="1">
    <citation type="submission" date="2016-02" db="EMBL/GenBank/DDBJ databases">
        <authorList>
            <person name="Wen L."/>
            <person name="He K."/>
            <person name="Yang H."/>
        </authorList>
    </citation>
    <scope>NUCLEOTIDE SEQUENCE [LARGE SCALE GENOMIC DNA]</scope>
    <source>
        <strain evidence="1 2">KLE1704</strain>
    </source>
</reference>
<comment type="caution">
    <text evidence="1">The sequence shown here is derived from an EMBL/GenBank/DDBJ whole genome shotgun (WGS) entry which is preliminary data.</text>
</comment>
<sequence>MMKIVFRLIEQAMSQACSDEDAEKAVKEQRFKLVIADFFVSVLVADYEIGTGDTDDP</sequence>
<name>A0A139LN03_9BACE</name>
<dbReference type="AlphaFoldDB" id="A0A139LN03"/>
<gene>
    <name evidence="1" type="ORF">HMPREF2531_01579</name>
</gene>
<proteinExistence type="predicted"/>
<protein>
    <submittedName>
        <fullName evidence="1">Uncharacterized protein</fullName>
    </submittedName>
</protein>
<dbReference type="Proteomes" id="UP000070319">
    <property type="component" value="Unassembled WGS sequence"/>
</dbReference>